<evidence type="ECO:0000313" key="1">
    <source>
        <dbReference type="EMBL" id="KAH9323342.1"/>
    </source>
</evidence>
<name>A0AA38GJH6_TAXCH</name>
<proteinExistence type="predicted"/>
<keyword evidence="2" id="KW-1185">Reference proteome</keyword>
<gene>
    <name evidence="1" type="ORF">KI387_017981</name>
</gene>
<dbReference type="EMBL" id="JAHRHJ020000003">
    <property type="protein sequence ID" value="KAH9323342.1"/>
    <property type="molecule type" value="Genomic_DNA"/>
</dbReference>
<reference evidence="1 2" key="1">
    <citation type="journal article" date="2021" name="Nat. Plants">
        <title>The Taxus genome provides insights into paclitaxel biosynthesis.</title>
        <authorList>
            <person name="Xiong X."/>
            <person name="Gou J."/>
            <person name="Liao Q."/>
            <person name="Li Y."/>
            <person name="Zhou Q."/>
            <person name="Bi G."/>
            <person name="Li C."/>
            <person name="Du R."/>
            <person name="Wang X."/>
            <person name="Sun T."/>
            <person name="Guo L."/>
            <person name="Liang H."/>
            <person name="Lu P."/>
            <person name="Wu Y."/>
            <person name="Zhang Z."/>
            <person name="Ro D.K."/>
            <person name="Shang Y."/>
            <person name="Huang S."/>
            <person name="Yan J."/>
        </authorList>
    </citation>
    <scope>NUCLEOTIDE SEQUENCE [LARGE SCALE GENOMIC DNA]</scope>
    <source>
        <strain evidence="1">Ta-2019</strain>
    </source>
</reference>
<accession>A0AA38GJH6</accession>
<feature type="non-terminal residue" evidence="1">
    <location>
        <position position="58"/>
    </location>
</feature>
<dbReference type="Proteomes" id="UP000824469">
    <property type="component" value="Unassembled WGS sequence"/>
</dbReference>
<evidence type="ECO:0000313" key="2">
    <source>
        <dbReference type="Proteomes" id="UP000824469"/>
    </source>
</evidence>
<dbReference type="AlphaFoldDB" id="A0AA38GJH6"/>
<sequence length="58" mass="6409">MPTTGVRFLNPVLSNSGPRGARNAWTQVALACNRKDRTSYSALTWMLARGWKEVVSVS</sequence>
<comment type="caution">
    <text evidence="1">The sequence shown here is derived from an EMBL/GenBank/DDBJ whole genome shotgun (WGS) entry which is preliminary data.</text>
</comment>
<protein>
    <submittedName>
        <fullName evidence="1">Uncharacterized protein</fullName>
    </submittedName>
</protein>
<organism evidence="1 2">
    <name type="scientific">Taxus chinensis</name>
    <name type="common">Chinese yew</name>
    <name type="synonym">Taxus wallichiana var. chinensis</name>
    <dbReference type="NCBI Taxonomy" id="29808"/>
    <lineage>
        <taxon>Eukaryota</taxon>
        <taxon>Viridiplantae</taxon>
        <taxon>Streptophyta</taxon>
        <taxon>Embryophyta</taxon>
        <taxon>Tracheophyta</taxon>
        <taxon>Spermatophyta</taxon>
        <taxon>Pinopsida</taxon>
        <taxon>Pinidae</taxon>
        <taxon>Conifers II</taxon>
        <taxon>Cupressales</taxon>
        <taxon>Taxaceae</taxon>
        <taxon>Taxus</taxon>
    </lineage>
</organism>